<sequence>MQKAILLSCALLLSGCSFFPGIHRIEVQQGHMVDQNMVNQLQPGMTQEQVRFVMGSPLLVDTFNTHRWDYLYSLEKANGEVVKRQLSLYFGQDGRLSNIQGHYRPGAEEAPNQ</sequence>
<name>A0ABV5ZCI3_9GAMM</name>
<reference evidence="7 8" key="1">
    <citation type="submission" date="2024-09" db="EMBL/GenBank/DDBJ databases">
        <authorList>
            <person name="Sun Q."/>
            <person name="Mori K."/>
        </authorList>
    </citation>
    <scope>NUCLEOTIDE SEQUENCE [LARGE SCALE GENOMIC DNA]</scope>
    <source>
        <strain evidence="7 8">ATCC 51285</strain>
    </source>
</reference>
<proteinExistence type="inferred from homology"/>
<dbReference type="PROSITE" id="PS51257">
    <property type="entry name" value="PROKAR_LIPOPROTEIN"/>
    <property type="match status" value="1"/>
</dbReference>
<evidence type="ECO:0000256" key="3">
    <source>
        <dbReference type="ARBA" id="ARBA00023237"/>
    </source>
</evidence>
<comment type="subunit">
    <text evidence="4">Part of the Bam complex.</text>
</comment>
<evidence type="ECO:0000256" key="4">
    <source>
        <dbReference type="HAMAP-Rule" id="MF_00925"/>
    </source>
</evidence>
<feature type="signal peptide" evidence="5">
    <location>
        <begin position="1"/>
        <end position="19"/>
    </location>
</feature>
<comment type="function">
    <text evidence="4">Part of the outer membrane protein assembly complex, which is involved in assembly and insertion of beta-barrel proteins into the outer membrane.</text>
</comment>
<dbReference type="InterPro" id="IPR007450">
    <property type="entry name" value="BamE_dom"/>
</dbReference>
<accession>A0ABV5ZCI3</accession>
<dbReference type="HAMAP" id="MF_00925">
    <property type="entry name" value="OM_assembly_BamE"/>
    <property type="match status" value="1"/>
</dbReference>
<keyword evidence="3 4" id="KW-0998">Cell outer membrane</keyword>
<gene>
    <name evidence="4" type="primary">bamE</name>
    <name evidence="7" type="ORF">ACFFLH_08920</name>
</gene>
<evidence type="ECO:0000256" key="1">
    <source>
        <dbReference type="ARBA" id="ARBA00022729"/>
    </source>
</evidence>
<evidence type="ECO:0000313" key="7">
    <source>
        <dbReference type="EMBL" id="MFB9886530.1"/>
    </source>
</evidence>
<dbReference type="Pfam" id="PF04355">
    <property type="entry name" value="BamE"/>
    <property type="match status" value="1"/>
</dbReference>
<keyword evidence="2 4" id="KW-0472">Membrane</keyword>
<dbReference type="Gene3D" id="3.30.1450.10">
    <property type="match status" value="1"/>
</dbReference>
<dbReference type="RefSeq" id="WP_081414318.1">
    <property type="nucleotide sequence ID" value="NZ_JAUESS010000003.1"/>
</dbReference>
<evidence type="ECO:0000256" key="5">
    <source>
        <dbReference type="SAM" id="SignalP"/>
    </source>
</evidence>
<dbReference type="InterPro" id="IPR037873">
    <property type="entry name" value="BamE-like"/>
</dbReference>
<evidence type="ECO:0000313" key="8">
    <source>
        <dbReference type="Proteomes" id="UP001589628"/>
    </source>
</evidence>
<comment type="similarity">
    <text evidence="4">Belongs to the BamE family.</text>
</comment>
<protein>
    <recommendedName>
        <fullName evidence="4">Outer membrane protein assembly factor BamE</fullName>
    </recommendedName>
</protein>
<keyword evidence="4" id="KW-0449">Lipoprotein</keyword>
<organism evidence="7 8">
    <name type="scientific">Balneatrix alpica</name>
    <dbReference type="NCBI Taxonomy" id="75684"/>
    <lineage>
        <taxon>Bacteria</taxon>
        <taxon>Pseudomonadati</taxon>
        <taxon>Pseudomonadota</taxon>
        <taxon>Gammaproteobacteria</taxon>
        <taxon>Oceanospirillales</taxon>
        <taxon>Balneatrichaceae</taxon>
        <taxon>Balneatrix</taxon>
    </lineage>
</organism>
<feature type="chain" id="PRO_5046869831" description="Outer membrane protein assembly factor BamE" evidence="5">
    <location>
        <begin position="20"/>
        <end position="113"/>
    </location>
</feature>
<dbReference type="PANTHER" id="PTHR37482">
    <property type="entry name" value="OUTER MEMBRANE PROTEIN ASSEMBLY FACTOR BAME"/>
    <property type="match status" value="1"/>
</dbReference>
<comment type="subcellular location">
    <subcellularLocation>
        <location evidence="4">Cell outer membrane</location>
        <topology evidence="4">Lipid-anchor</topology>
    </subcellularLocation>
</comment>
<dbReference type="EMBL" id="JBHLZN010000002">
    <property type="protein sequence ID" value="MFB9886530.1"/>
    <property type="molecule type" value="Genomic_DNA"/>
</dbReference>
<dbReference type="InterPro" id="IPR026592">
    <property type="entry name" value="BamE"/>
</dbReference>
<evidence type="ECO:0000259" key="6">
    <source>
        <dbReference type="Pfam" id="PF04355"/>
    </source>
</evidence>
<evidence type="ECO:0000256" key="2">
    <source>
        <dbReference type="ARBA" id="ARBA00023136"/>
    </source>
</evidence>
<dbReference type="Proteomes" id="UP001589628">
    <property type="component" value="Unassembled WGS sequence"/>
</dbReference>
<keyword evidence="4" id="KW-0564">Palmitate</keyword>
<keyword evidence="8" id="KW-1185">Reference proteome</keyword>
<keyword evidence="1 4" id="KW-0732">Signal</keyword>
<comment type="caution">
    <text evidence="7">The sequence shown here is derived from an EMBL/GenBank/DDBJ whole genome shotgun (WGS) entry which is preliminary data.</text>
</comment>
<dbReference type="PANTHER" id="PTHR37482:SF1">
    <property type="entry name" value="OUTER MEMBRANE PROTEIN ASSEMBLY FACTOR BAME"/>
    <property type="match status" value="1"/>
</dbReference>
<feature type="domain" description="Outer membrane protein assembly factor BamE" evidence="6">
    <location>
        <begin position="30"/>
        <end position="99"/>
    </location>
</feature>